<evidence type="ECO:0000256" key="3">
    <source>
        <dbReference type="ARBA" id="ARBA00022723"/>
    </source>
</evidence>
<dbReference type="GO" id="GO:0003964">
    <property type="term" value="F:RNA-directed DNA polymerase activity"/>
    <property type="evidence" value="ECO:0007669"/>
    <property type="project" value="UniProtKB-KW"/>
</dbReference>
<evidence type="ECO:0000256" key="1">
    <source>
        <dbReference type="ARBA" id="ARBA00022679"/>
    </source>
</evidence>
<name>A0A2T5UCH6_9SPHN</name>
<dbReference type="GO" id="GO:0003723">
    <property type="term" value="F:RNA binding"/>
    <property type="evidence" value="ECO:0007669"/>
    <property type="project" value="InterPro"/>
</dbReference>
<dbReference type="GeneID" id="91004786"/>
<proteinExistence type="inferred from homology"/>
<dbReference type="GO" id="GO:0046872">
    <property type="term" value="F:metal ion binding"/>
    <property type="evidence" value="ECO:0007669"/>
    <property type="project" value="UniProtKB-KW"/>
</dbReference>
<keyword evidence="3" id="KW-0479">Metal-binding</keyword>
<comment type="caution">
    <text evidence="9">The sequence shown here is derived from an EMBL/GenBank/DDBJ whole genome shotgun (WGS) entry which is preliminary data.</text>
</comment>
<gene>
    <name evidence="9" type="ORF">C8J25_101706</name>
</gene>
<evidence type="ECO:0000313" key="9">
    <source>
        <dbReference type="EMBL" id="PTW49200.1"/>
    </source>
</evidence>
<comment type="similarity">
    <text evidence="7">Belongs to the bacterial reverse transcriptase family.</text>
</comment>
<dbReference type="GO" id="GO:0051607">
    <property type="term" value="P:defense response to virus"/>
    <property type="evidence" value="ECO:0007669"/>
    <property type="project" value="UniProtKB-KW"/>
</dbReference>
<dbReference type="AlphaFoldDB" id="A0A2T5UCH6"/>
<dbReference type="OrthoDB" id="7055795at2"/>
<keyword evidence="2" id="KW-0548">Nucleotidyltransferase</keyword>
<evidence type="ECO:0000256" key="4">
    <source>
        <dbReference type="ARBA" id="ARBA00022842"/>
    </source>
</evidence>
<dbReference type="CDD" id="cd03487">
    <property type="entry name" value="RT_Bac_retron_II"/>
    <property type="match status" value="1"/>
</dbReference>
<sequence>MPTKRLYQLNQSPLFKLGSRSKLAKLLGMTPGALRALAAGDGLYKEFEVEKKSGGKRGVENPCRPLKLAQATLARLLGRIQPPDFLFCPVKRRCYVTNAAAHRHSRMVQCLDIKKFFPSVSQRRVFWFFATVMKCPRDVAGLLAQLACYKGHLPTGSPLSPIMAYFAYYDLWAAIDALCKARGYTFTVYIDDVTISGTHVPKSAIWEVQQMIHGAGLRYHKQKTFVDKPAEITGIILKDGQLLAPFRQHRKLKDTRAALRAADPVDRKALKSRLTGVTAQIGQIERQNLCAPQRKGGSTKIYRLSEV</sequence>
<dbReference type="EMBL" id="QAYE01000001">
    <property type="protein sequence ID" value="PTW49200.1"/>
    <property type="molecule type" value="Genomic_DNA"/>
</dbReference>
<reference evidence="9 10" key="1">
    <citation type="submission" date="2018-04" db="EMBL/GenBank/DDBJ databases">
        <title>Genomic Encyclopedia of Type Strains, Phase III (KMG-III): the genomes of soil and plant-associated and newly described type strains.</title>
        <authorList>
            <person name="Whitman W."/>
        </authorList>
    </citation>
    <scope>NUCLEOTIDE SEQUENCE [LARGE SCALE GENOMIC DNA]</scope>
    <source>
        <strain evidence="9 10">MA-olki</strain>
    </source>
</reference>
<keyword evidence="6" id="KW-0051">Antiviral defense</keyword>
<dbReference type="Pfam" id="PF00078">
    <property type="entry name" value="RVT_1"/>
    <property type="match status" value="1"/>
</dbReference>
<dbReference type="InterPro" id="IPR043502">
    <property type="entry name" value="DNA/RNA_pol_sf"/>
</dbReference>
<evidence type="ECO:0000256" key="2">
    <source>
        <dbReference type="ARBA" id="ARBA00022695"/>
    </source>
</evidence>
<dbReference type="InterPro" id="IPR000477">
    <property type="entry name" value="RT_dom"/>
</dbReference>
<accession>A0A2T5UCH6</accession>
<keyword evidence="4" id="KW-0460">Magnesium</keyword>
<protein>
    <submittedName>
        <fullName evidence="9">Reverse transcriptase (RNA-dependent DNA polymerase)</fullName>
    </submittedName>
</protein>
<feature type="domain" description="Reverse transcriptase" evidence="8">
    <location>
        <begin position="1"/>
        <end position="237"/>
    </location>
</feature>
<dbReference type="Proteomes" id="UP000244013">
    <property type="component" value="Unassembled WGS sequence"/>
</dbReference>
<keyword evidence="1" id="KW-0808">Transferase</keyword>
<dbReference type="PROSITE" id="PS50878">
    <property type="entry name" value="RT_POL"/>
    <property type="match status" value="1"/>
</dbReference>
<evidence type="ECO:0000256" key="7">
    <source>
        <dbReference type="ARBA" id="ARBA00034120"/>
    </source>
</evidence>
<dbReference type="SUPFAM" id="SSF56672">
    <property type="entry name" value="DNA/RNA polymerases"/>
    <property type="match status" value="1"/>
</dbReference>
<dbReference type="InterPro" id="IPR000123">
    <property type="entry name" value="Reverse_transcriptase_msDNA"/>
</dbReference>
<organism evidence="9 10">
    <name type="scientific">Sphingomonas faeni</name>
    <dbReference type="NCBI Taxonomy" id="185950"/>
    <lineage>
        <taxon>Bacteria</taxon>
        <taxon>Pseudomonadati</taxon>
        <taxon>Pseudomonadota</taxon>
        <taxon>Alphaproteobacteria</taxon>
        <taxon>Sphingomonadales</taxon>
        <taxon>Sphingomonadaceae</taxon>
        <taxon>Sphingomonas</taxon>
    </lineage>
</organism>
<evidence type="ECO:0000256" key="6">
    <source>
        <dbReference type="ARBA" id="ARBA00023118"/>
    </source>
</evidence>
<evidence type="ECO:0000256" key="5">
    <source>
        <dbReference type="ARBA" id="ARBA00022918"/>
    </source>
</evidence>
<dbReference type="RefSeq" id="WP_107952216.1">
    <property type="nucleotide sequence ID" value="NZ_QAYE01000001.1"/>
</dbReference>
<evidence type="ECO:0000313" key="10">
    <source>
        <dbReference type="Proteomes" id="UP000244013"/>
    </source>
</evidence>
<evidence type="ECO:0000259" key="8">
    <source>
        <dbReference type="PROSITE" id="PS50878"/>
    </source>
</evidence>
<dbReference type="PRINTS" id="PR00866">
    <property type="entry name" value="RNADNAPOLMS"/>
</dbReference>
<keyword evidence="5 9" id="KW-0695">RNA-directed DNA polymerase</keyword>